<dbReference type="EMBL" id="CAJOBZ010000003">
    <property type="protein sequence ID" value="CAF4769997.1"/>
    <property type="molecule type" value="Genomic_DNA"/>
</dbReference>
<dbReference type="InterPro" id="IPR031734">
    <property type="entry name" value="MBF2"/>
</dbReference>
<dbReference type="Proteomes" id="UP000663880">
    <property type="component" value="Unassembled WGS sequence"/>
</dbReference>
<evidence type="ECO:0000313" key="3">
    <source>
        <dbReference type="Proteomes" id="UP000663880"/>
    </source>
</evidence>
<organism evidence="2 3">
    <name type="scientific">Pieris macdunnoughi</name>
    <dbReference type="NCBI Taxonomy" id="345717"/>
    <lineage>
        <taxon>Eukaryota</taxon>
        <taxon>Metazoa</taxon>
        <taxon>Ecdysozoa</taxon>
        <taxon>Arthropoda</taxon>
        <taxon>Hexapoda</taxon>
        <taxon>Insecta</taxon>
        <taxon>Pterygota</taxon>
        <taxon>Neoptera</taxon>
        <taxon>Endopterygota</taxon>
        <taxon>Lepidoptera</taxon>
        <taxon>Glossata</taxon>
        <taxon>Ditrysia</taxon>
        <taxon>Papilionoidea</taxon>
        <taxon>Pieridae</taxon>
        <taxon>Pierinae</taxon>
        <taxon>Pieris</taxon>
    </lineage>
</organism>
<dbReference type="AlphaFoldDB" id="A0A821MKT3"/>
<accession>A0A821MKT3</accession>
<dbReference type="PANTHER" id="PTHR37685">
    <property type="entry name" value="GEO11136P1-RELATED"/>
    <property type="match status" value="1"/>
</dbReference>
<dbReference type="PANTHER" id="PTHR37685:SF1">
    <property type="entry name" value="GEO11136P1-RELATED"/>
    <property type="match status" value="1"/>
</dbReference>
<reference evidence="2" key="1">
    <citation type="submission" date="2021-02" db="EMBL/GenBank/DDBJ databases">
        <authorList>
            <person name="Steward A R."/>
        </authorList>
    </citation>
    <scope>NUCLEOTIDE SEQUENCE</scope>
</reference>
<keyword evidence="3" id="KW-1185">Reference proteome</keyword>
<evidence type="ECO:0008006" key="4">
    <source>
        <dbReference type="Google" id="ProtNLM"/>
    </source>
</evidence>
<dbReference type="Pfam" id="PF15868">
    <property type="entry name" value="MBF2"/>
    <property type="match status" value="1"/>
</dbReference>
<keyword evidence="1" id="KW-0732">Signal</keyword>
<dbReference type="OrthoDB" id="7399452at2759"/>
<proteinExistence type="predicted"/>
<name>A0A821MKT3_9NEOP</name>
<feature type="signal peptide" evidence="1">
    <location>
        <begin position="1"/>
        <end position="18"/>
    </location>
</feature>
<comment type="caution">
    <text evidence="2">The sequence shown here is derived from an EMBL/GenBank/DDBJ whole genome shotgun (WGS) entry which is preliminary data.</text>
</comment>
<evidence type="ECO:0000256" key="1">
    <source>
        <dbReference type="SAM" id="SignalP"/>
    </source>
</evidence>
<gene>
    <name evidence="2" type="ORF">PMACD_LOCUS1766</name>
</gene>
<evidence type="ECO:0000313" key="2">
    <source>
        <dbReference type="EMBL" id="CAF4769997.1"/>
    </source>
</evidence>
<feature type="chain" id="PRO_5032745636" description="Salivary secreted peptide" evidence="1">
    <location>
        <begin position="19"/>
        <end position="109"/>
    </location>
</feature>
<sequence length="109" mass="11998">MSSKLLILFCGLIVSVHCTSVVVGRTHDVHKVYEAEYEANSIPFFKRSQEVSIEYPVGDQKIKGIAIIDLQNGKAEPSITSGGIGFGFAKIKLKSERGSGYKFRLEVYA</sequence>
<protein>
    <recommendedName>
        <fullName evidence="4">Salivary secreted peptide</fullName>
    </recommendedName>
</protein>